<evidence type="ECO:0000256" key="2">
    <source>
        <dbReference type="RuleBase" id="RU000672"/>
    </source>
</evidence>
<keyword evidence="2" id="KW-0479">Metal-binding</keyword>
<dbReference type="InterPro" id="IPR015798">
    <property type="entry name" value="Cu_amine_oxidase_C"/>
</dbReference>
<comment type="similarity">
    <text evidence="2">Belongs to the copper/topaquinone oxidase family.</text>
</comment>
<dbReference type="EC" id="1.4.3.-" evidence="2"/>
<accession>Q9DAW4</accession>
<comment type="cofactor">
    <cofactor evidence="2">
        <name>Cu cation</name>
        <dbReference type="ChEBI" id="CHEBI:23378"/>
    </cofactor>
    <text evidence="2">Contains 1 topaquinone per subunit.</text>
</comment>
<reference evidence="4" key="2">
    <citation type="journal article" date="2000" name="Genome Res.">
        <title>Normalization and subtraction of cap-trapper-selected cDNAs to prepare full-length cDNA libraries for rapid discovery of new genes.</title>
        <authorList>
            <person name="Carninci P."/>
            <person name="Shibata Y."/>
            <person name="Hayatsu N."/>
            <person name="Sugahara Y."/>
            <person name="Shibata K."/>
            <person name="Itoh M."/>
            <person name="Konno H."/>
            <person name="Okazaki Y."/>
            <person name="Muramatsu M."/>
            <person name="Hayashizaki Y."/>
        </authorList>
    </citation>
    <scope>NUCLEOTIDE SEQUENCE</scope>
    <source>
        <strain evidence="4">C57BL/6J</strain>
        <tissue evidence="4">Placenta</tissue>
    </source>
</reference>
<dbReference type="PANTHER" id="PTHR10638">
    <property type="entry name" value="COPPER AMINE OXIDASE"/>
    <property type="match status" value="1"/>
</dbReference>
<evidence type="ECO:0000313" key="4">
    <source>
        <dbReference type="EMBL" id="BAB24057.1"/>
    </source>
</evidence>
<dbReference type="MGI" id="MGI:1917011">
    <property type="gene designation" value="Aoc1l2"/>
</dbReference>
<dbReference type="GO" id="GO:0048038">
    <property type="term" value="F:quinone binding"/>
    <property type="evidence" value="ECO:0007669"/>
    <property type="project" value="InterPro"/>
</dbReference>
<reference evidence="4" key="4">
    <citation type="submission" date="2000-07" db="EMBL/GenBank/DDBJ databases">
        <authorList>
            <person name="Adachi J."/>
            <person name="Aizawa K."/>
            <person name="Akahira S."/>
            <person name="Akimura T."/>
            <person name="Arai A."/>
            <person name="Aono H."/>
            <person name="Arakawa T."/>
            <person name="Bono H."/>
            <person name="Carninci P."/>
            <person name="Fukuda S."/>
            <person name="Fukunishi Y."/>
            <person name="Furuno M."/>
            <person name="Hanagaki T."/>
            <person name="Hara A."/>
            <person name="Hayatsu N."/>
            <person name="Hiramoto K."/>
            <person name="Hiraoka T."/>
            <person name="Hori F."/>
            <person name="Imotani K."/>
            <person name="Ishii Y."/>
            <person name="Itoh M."/>
            <person name="Izawa M."/>
            <person name="Kasukawa T."/>
            <person name="Kato H."/>
            <person name="Kawai J."/>
            <person name="Kojima Y."/>
            <person name="Konno H."/>
            <person name="Kouda M."/>
            <person name="Koya S."/>
            <person name="Kurihara C."/>
            <person name="Matsuyama T."/>
            <person name="Miyazaki A."/>
            <person name="Nishi K."/>
            <person name="Nomura K."/>
            <person name="Numazaki R."/>
            <person name="Ohno M."/>
            <person name="Okazaki Y."/>
            <person name="Okido T."/>
            <person name="Owa C."/>
            <person name="Saito H."/>
            <person name="Saito R."/>
            <person name="Sakai C."/>
            <person name="Sakai K."/>
            <person name="Sano H."/>
            <person name="Sasaki D."/>
            <person name="Shibata K."/>
            <person name="Shibata Y."/>
            <person name="Shinagawa A."/>
            <person name="Shiraki T."/>
            <person name="Sogabe Y."/>
            <person name="Suzuki H."/>
            <person name="Tagami M."/>
            <person name="Tagawa A."/>
            <person name="Takahashi F."/>
            <person name="Tanaka T."/>
            <person name="Tejima Y."/>
            <person name="Toya T."/>
            <person name="Yamamura T."/>
            <person name="Yasunishi A."/>
            <person name="Yoshida K."/>
            <person name="Yoshino M."/>
            <person name="Muramatsu M."/>
            <person name="Hayashizaki Y."/>
        </authorList>
    </citation>
    <scope>NUCLEOTIDE SEQUENCE</scope>
    <source>
        <strain evidence="4">C57BL/6J</strain>
        <tissue evidence="4">Placenta</tissue>
    </source>
</reference>
<evidence type="ECO:0000256" key="1">
    <source>
        <dbReference type="ARBA" id="ARBA00001973"/>
    </source>
</evidence>
<dbReference type="GO" id="GO:0009308">
    <property type="term" value="P:amine metabolic process"/>
    <property type="evidence" value="ECO:0007669"/>
    <property type="project" value="UniProtKB-UniRule"/>
</dbReference>
<organism evidence="4">
    <name type="scientific">Mus musculus</name>
    <name type="common">Mouse</name>
    <dbReference type="NCBI Taxonomy" id="10090"/>
    <lineage>
        <taxon>Eukaryota</taxon>
        <taxon>Metazoa</taxon>
        <taxon>Chordata</taxon>
        <taxon>Craniata</taxon>
        <taxon>Vertebrata</taxon>
        <taxon>Euteleostomi</taxon>
        <taxon>Mammalia</taxon>
        <taxon>Eutheria</taxon>
        <taxon>Euarchontoglires</taxon>
        <taxon>Glires</taxon>
        <taxon>Rodentia</taxon>
        <taxon>Myomorpha</taxon>
        <taxon>Muroidea</taxon>
        <taxon>Muridae</taxon>
        <taxon>Murinae</taxon>
        <taxon>Mus</taxon>
        <taxon>Mus</taxon>
    </lineage>
</organism>
<dbReference type="InterPro" id="IPR000269">
    <property type="entry name" value="Cu_amine_oxidase"/>
</dbReference>
<reference evidence="4" key="5">
    <citation type="journal article" date="2001" name="Nature">
        <title>Functional annotation of a full-length mouse cDNA collection.</title>
        <authorList>
            <consortium name="The RIKEN Genome Exploration Research Group Phase II Team and the FANTOM Consortium"/>
        </authorList>
    </citation>
    <scope>NUCLEOTIDE SEQUENCE</scope>
    <source>
        <strain evidence="4">C57BL/6J</strain>
        <tissue evidence="4">Placenta</tissue>
    </source>
</reference>
<dbReference type="AlphaFoldDB" id="Q9DAW4"/>
<dbReference type="EMBL" id="AK005467">
    <property type="protein sequence ID" value="BAB24057.1"/>
    <property type="molecule type" value="mRNA"/>
</dbReference>
<protein>
    <recommendedName>
        <fullName evidence="2">Amine oxidase</fullName>
        <ecNumber evidence="2">1.4.3.-</ecNumber>
    </recommendedName>
</protein>
<reference evidence="4" key="8">
    <citation type="journal article" date="2005" name="Science">
        <title>Antisense Transcription in the Mammalian Transcriptome.</title>
        <authorList>
            <consortium name="RIKEN Genome Exploration Research Group and Genome Science Group (Genome Network Project Core Group) and the FANTOM Consortium"/>
        </authorList>
    </citation>
    <scope>NUCLEOTIDE SEQUENCE</scope>
    <source>
        <strain evidence="4">C57BL/6J</strain>
        <tissue evidence="4">Placenta</tissue>
    </source>
</reference>
<dbReference type="Gene3D" id="2.70.98.20">
    <property type="entry name" value="Copper amine oxidase, catalytic domain"/>
    <property type="match status" value="1"/>
</dbReference>
<reference evidence="4" key="7">
    <citation type="journal article" date="2005" name="Science">
        <title>The Transcriptional Landscape of the Mammalian Genome.</title>
        <authorList>
            <consortium name="The FANTOM Consortium"/>
            <consortium name="Riken Genome Exploration Research Group and Genome Science Group (Genome Network Project Core Group)"/>
        </authorList>
    </citation>
    <scope>NUCLEOTIDE SEQUENCE</scope>
    <source>
        <strain evidence="4">C57BL/6J</strain>
        <tissue evidence="4">Placenta</tissue>
    </source>
</reference>
<keyword evidence="2" id="KW-0186">Copper</keyword>
<evidence type="ECO:0000259" key="3">
    <source>
        <dbReference type="Pfam" id="PF01179"/>
    </source>
</evidence>
<name>Q9DAW4_MOUSE</name>
<dbReference type="InterPro" id="IPR036460">
    <property type="entry name" value="Cu_amine_oxidase_C_sf"/>
</dbReference>
<dbReference type="PANTHER" id="PTHR10638:SF26">
    <property type="entry name" value="AMINE OXIDASE"/>
    <property type="match status" value="1"/>
</dbReference>
<feature type="domain" description="Copper amine oxidase catalytic" evidence="3">
    <location>
        <begin position="2"/>
        <end position="114"/>
    </location>
</feature>
<dbReference type="Pfam" id="PF01179">
    <property type="entry name" value="Cu_amine_oxid"/>
    <property type="match status" value="1"/>
</dbReference>
<dbReference type="GO" id="GO:0005507">
    <property type="term" value="F:copper ion binding"/>
    <property type="evidence" value="ECO:0007669"/>
    <property type="project" value="InterPro"/>
</dbReference>
<reference evidence="4" key="3">
    <citation type="journal article" date="2000" name="Genome Res.">
        <title>RIKEN integrated sequence analysis (RISA) system--384-format sequencing pipeline with 384 multicapillary sequencer.</title>
        <authorList>
            <person name="Shibata K."/>
            <person name="Itoh M."/>
            <person name="Aizawa K."/>
            <person name="Nagaoka S."/>
            <person name="Sasaki N."/>
            <person name="Carninci P."/>
            <person name="Konno H."/>
            <person name="Akiyama J."/>
            <person name="Nishi K."/>
            <person name="Kitsunai T."/>
            <person name="Tashiro H."/>
            <person name="Itoh M."/>
            <person name="Sumi N."/>
            <person name="Ishii Y."/>
            <person name="Nakamura S."/>
            <person name="Hazama M."/>
            <person name="Nishine T."/>
            <person name="Harada A."/>
            <person name="Yamamoto R."/>
            <person name="Matsumoto H."/>
            <person name="Sakaguchi S."/>
            <person name="Ikegami T."/>
            <person name="Kashiwagi K."/>
            <person name="Fujiwake S."/>
            <person name="Inoue K."/>
            <person name="Togawa Y."/>
            <person name="Izawa M."/>
            <person name="Ohara E."/>
            <person name="Watahiki M."/>
            <person name="Yoneda Y."/>
            <person name="Ishikawa T."/>
            <person name="Ozawa K."/>
            <person name="Tanaka T."/>
            <person name="Matsuura S."/>
            <person name="Kawai J."/>
            <person name="Okazaki Y."/>
            <person name="Muramatsu M."/>
            <person name="Inoue Y."/>
            <person name="Kira A."/>
            <person name="Hayashizaki Y."/>
        </authorList>
    </citation>
    <scope>NUCLEOTIDE SEQUENCE</scope>
    <source>
        <strain evidence="4">C57BL/6J</strain>
        <tissue evidence="4">Placenta</tissue>
    </source>
</reference>
<comment type="PTM">
    <text evidence="2">Topaquinone (TPQ) is generated by copper-dependent autoxidation of a specific tyrosyl residue.</text>
</comment>
<reference evidence="4" key="1">
    <citation type="journal article" date="1999" name="Methods Enzymol.">
        <title>High-efficiency full-length cDNA cloning.</title>
        <authorList>
            <person name="Carninci P."/>
            <person name="Hayashizaki Y."/>
        </authorList>
    </citation>
    <scope>NUCLEOTIDE SEQUENCE</scope>
    <source>
        <strain evidence="4">C57BL/6J</strain>
        <tissue evidence="4">Placenta</tissue>
    </source>
</reference>
<dbReference type="SUPFAM" id="SSF49998">
    <property type="entry name" value="Amine oxidase catalytic domain"/>
    <property type="match status" value="1"/>
</dbReference>
<dbReference type="GO" id="GO:0008131">
    <property type="term" value="F:primary methylamine oxidase activity"/>
    <property type="evidence" value="ECO:0007669"/>
    <property type="project" value="InterPro"/>
</dbReference>
<proteinExistence type="evidence at transcript level"/>
<evidence type="ECO:0000313" key="5">
    <source>
        <dbReference type="MGI" id="MGI:1917011"/>
    </source>
</evidence>
<sequence length="118" mass="13610">MGHRSRYRLKTYSKIHQVPLPGWQKKQGVSWTRYPLAVTEYQDSEKCSSSIYSQNNPWDPPVVFEDFIQNNTNIEDKDLVAWATVGFHNMPRSEASTNMTTPENSVGFVLRPFNLPGF</sequence>
<keyword evidence="2" id="KW-0801">TPQ</keyword>
<keyword evidence="2" id="KW-0560">Oxidoreductase</keyword>
<reference evidence="4" key="6">
    <citation type="journal article" date="2002" name="Nature">
        <title>Analysis of the mouse transcriptome based on functional annotation of 60,770 full-length cDNAs.</title>
        <authorList>
            <consortium name="The FANTOM Consortium and the RIKEN Genome Exploration Research Group Phase I and II Team"/>
        </authorList>
    </citation>
    <scope>NUCLEOTIDE SEQUENCE</scope>
    <source>
        <strain evidence="4">C57BL/6J</strain>
        <tissue evidence="4">Placenta</tissue>
    </source>
</reference>
<comment type="cofactor">
    <cofactor evidence="1">
        <name>Cu(2+)</name>
        <dbReference type="ChEBI" id="CHEBI:29036"/>
    </cofactor>
</comment>
<gene>
    <name evidence="5" type="primary">Aoc1l2</name>
    <name evidence="5" type="synonym">1600015I10Rik</name>
    <name evidence="5" type="synonym">Doxl1</name>
</gene>
<dbReference type="AGR" id="MGI:1917011"/>